<protein>
    <recommendedName>
        <fullName evidence="1">Reverse transcriptase domain-containing protein</fullName>
    </recommendedName>
</protein>
<evidence type="ECO:0000313" key="3">
    <source>
        <dbReference type="Proteomes" id="UP000466442"/>
    </source>
</evidence>
<dbReference type="InterPro" id="IPR043502">
    <property type="entry name" value="DNA/RNA_pol_sf"/>
</dbReference>
<keyword evidence="3" id="KW-1185">Reference proteome</keyword>
<sequence>MSHALKILLRVLHYRLWRKVEAEIGDTQFVFRSAFGTREALFALQVLVQKCLDQQCSVYACFVDFEKAFDNVRHEKLDRILQEVGLDFKDVRLMRNLYWNQTAQVRVDGALSEQVTVAKGVRQGCTMSPLLFNIYSEQVFKEALDDCDIGVQGNGLPVSNLRYADDTVLLAHTESELQVLLDKVAMSCRNYGLAINIAKTKAMVISKRDNDGVRLVCDGRVIEQVSRFKYLGQWVSETWSLEGELRCRIEVARSAFNNMRSVLCRRDLSFPLRWRVVKCYIWSILLYGVETWTLKAKDMNRLEAFEMWLIRRMLRIPWTARLRNAYILQENSLTRELLITIKKRKVAYLGHVMRGPKYSLLQTIMMGKISGRRGVGRKRASWLSNIRSWTGINRAADLFHLAQDRERFAEMIANLQ</sequence>
<dbReference type="Gene3D" id="3.30.70.270">
    <property type="match status" value="1"/>
</dbReference>
<accession>A0A8S9WRC0</accession>
<comment type="caution">
    <text evidence="2">The sequence shown here is derived from an EMBL/GenBank/DDBJ whole genome shotgun (WGS) entry which is preliminary data.</text>
</comment>
<dbReference type="AlphaFoldDB" id="A0A8S9WRC0"/>
<dbReference type="InterPro" id="IPR043128">
    <property type="entry name" value="Rev_trsase/Diguanyl_cyclase"/>
</dbReference>
<evidence type="ECO:0000259" key="1">
    <source>
        <dbReference type="PROSITE" id="PS50878"/>
    </source>
</evidence>
<reference evidence="2" key="1">
    <citation type="journal article" date="2021" name="Mol. Ecol. Resour.">
        <title>Apolygus lucorum genome provides insights into omnivorousness and mesophyll feeding.</title>
        <authorList>
            <person name="Liu Y."/>
            <person name="Liu H."/>
            <person name="Wang H."/>
            <person name="Huang T."/>
            <person name="Liu B."/>
            <person name="Yang B."/>
            <person name="Yin L."/>
            <person name="Li B."/>
            <person name="Zhang Y."/>
            <person name="Zhang S."/>
            <person name="Jiang F."/>
            <person name="Zhang X."/>
            <person name="Ren Y."/>
            <person name="Wang B."/>
            <person name="Wang S."/>
            <person name="Lu Y."/>
            <person name="Wu K."/>
            <person name="Fan W."/>
            <person name="Wang G."/>
        </authorList>
    </citation>
    <scope>NUCLEOTIDE SEQUENCE</scope>
    <source>
        <strain evidence="2">12Hb</strain>
    </source>
</reference>
<dbReference type="CDD" id="cd01650">
    <property type="entry name" value="RT_nLTR_like"/>
    <property type="match status" value="1"/>
</dbReference>
<evidence type="ECO:0000313" key="2">
    <source>
        <dbReference type="EMBL" id="KAF6198774.1"/>
    </source>
</evidence>
<gene>
    <name evidence="2" type="ORF">GE061_006796</name>
</gene>
<dbReference type="EMBL" id="WIXP02000015">
    <property type="protein sequence ID" value="KAF6198774.1"/>
    <property type="molecule type" value="Genomic_DNA"/>
</dbReference>
<dbReference type="GO" id="GO:0071897">
    <property type="term" value="P:DNA biosynthetic process"/>
    <property type="evidence" value="ECO:0007669"/>
    <property type="project" value="UniProtKB-ARBA"/>
</dbReference>
<dbReference type="Pfam" id="PF00078">
    <property type="entry name" value="RVT_1"/>
    <property type="match status" value="1"/>
</dbReference>
<dbReference type="InterPro" id="IPR000477">
    <property type="entry name" value="RT_dom"/>
</dbReference>
<dbReference type="PANTHER" id="PTHR47027">
    <property type="entry name" value="REVERSE TRANSCRIPTASE DOMAIN-CONTAINING PROTEIN"/>
    <property type="match status" value="1"/>
</dbReference>
<feature type="domain" description="Reverse transcriptase" evidence="1">
    <location>
        <begin position="1"/>
        <end position="235"/>
    </location>
</feature>
<dbReference type="PANTHER" id="PTHR47027:SF8">
    <property type="entry name" value="RIBONUCLEASE H"/>
    <property type="match status" value="1"/>
</dbReference>
<dbReference type="SUPFAM" id="SSF56672">
    <property type="entry name" value="DNA/RNA polymerases"/>
    <property type="match status" value="1"/>
</dbReference>
<proteinExistence type="predicted"/>
<organism evidence="2 3">
    <name type="scientific">Apolygus lucorum</name>
    <name type="common">Small green plant bug</name>
    <name type="synonym">Lygocoris lucorum</name>
    <dbReference type="NCBI Taxonomy" id="248454"/>
    <lineage>
        <taxon>Eukaryota</taxon>
        <taxon>Metazoa</taxon>
        <taxon>Ecdysozoa</taxon>
        <taxon>Arthropoda</taxon>
        <taxon>Hexapoda</taxon>
        <taxon>Insecta</taxon>
        <taxon>Pterygota</taxon>
        <taxon>Neoptera</taxon>
        <taxon>Paraneoptera</taxon>
        <taxon>Hemiptera</taxon>
        <taxon>Heteroptera</taxon>
        <taxon>Panheteroptera</taxon>
        <taxon>Cimicomorpha</taxon>
        <taxon>Miridae</taxon>
        <taxon>Mirini</taxon>
        <taxon>Apolygus</taxon>
    </lineage>
</organism>
<name>A0A8S9WRC0_APOLU</name>
<dbReference type="PROSITE" id="PS50878">
    <property type="entry name" value="RT_POL"/>
    <property type="match status" value="1"/>
</dbReference>
<dbReference type="Proteomes" id="UP000466442">
    <property type="component" value="Unassembled WGS sequence"/>
</dbReference>
<dbReference type="OrthoDB" id="6623548at2759"/>